<dbReference type="AlphaFoldDB" id="A0A561R1F2"/>
<evidence type="ECO:0000313" key="2">
    <source>
        <dbReference type="EMBL" id="TWF56448.1"/>
    </source>
</evidence>
<dbReference type="OrthoDB" id="7856199at2"/>
<keyword evidence="3" id="KW-1185">Reference proteome</keyword>
<dbReference type="GO" id="GO:0032259">
    <property type="term" value="P:methylation"/>
    <property type="evidence" value="ECO:0007669"/>
    <property type="project" value="UniProtKB-KW"/>
</dbReference>
<evidence type="ECO:0000259" key="1">
    <source>
        <dbReference type="Pfam" id="PF08241"/>
    </source>
</evidence>
<keyword evidence="2" id="KW-0808">Transferase</keyword>
<comment type="caution">
    <text evidence="2">The sequence shown here is derived from an EMBL/GenBank/DDBJ whole genome shotgun (WGS) entry which is preliminary data.</text>
</comment>
<organism evidence="2 3">
    <name type="scientific">Neorhizobium alkalisoli</name>
    <dbReference type="NCBI Taxonomy" id="528178"/>
    <lineage>
        <taxon>Bacteria</taxon>
        <taxon>Pseudomonadati</taxon>
        <taxon>Pseudomonadota</taxon>
        <taxon>Alphaproteobacteria</taxon>
        <taxon>Hyphomicrobiales</taxon>
        <taxon>Rhizobiaceae</taxon>
        <taxon>Rhizobium/Agrobacterium group</taxon>
        <taxon>Neorhizobium</taxon>
    </lineage>
</organism>
<dbReference type="SUPFAM" id="SSF53335">
    <property type="entry name" value="S-adenosyl-L-methionine-dependent methyltransferases"/>
    <property type="match status" value="1"/>
</dbReference>
<sequence>MSESVLKYSQMQRAFYEHAASVGKYDIDHKRDIVVGSYHEHNRWSDYDKYLFGFIDESYKDKLALDFGCGPGRNIIKYNHLFKRIDGCDIAQTNLNNAEGNIRFEGMEVPNLYLTQGADVGNVPDNTYDVIFSSITMQHICVHEIRYAILTDMYRALKKLGRISIQMGFGVSPGKLSYFDNFYDAASTNSAADTMIENVDYIQGDLERIGFLNFKYHIRPTGPGDSHPHWIFFTAHK</sequence>
<dbReference type="EMBL" id="VIWP01000002">
    <property type="protein sequence ID" value="TWF56448.1"/>
    <property type="molecule type" value="Genomic_DNA"/>
</dbReference>
<keyword evidence="2" id="KW-0489">Methyltransferase</keyword>
<proteinExistence type="predicted"/>
<reference evidence="2 3" key="1">
    <citation type="submission" date="2019-06" db="EMBL/GenBank/DDBJ databases">
        <title>Sorghum-associated microbial communities from plants grown in Nebraska, USA.</title>
        <authorList>
            <person name="Schachtman D."/>
        </authorList>
    </citation>
    <scope>NUCLEOTIDE SEQUENCE [LARGE SCALE GENOMIC DNA]</scope>
    <source>
        <strain evidence="2 3">1225</strain>
    </source>
</reference>
<accession>A0A561R1F2</accession>
<evidence type="ECO:0000313" key="3">
    <source>
        <dbReference type="Proteomes" id="UP000320653"/>
    </source>
</evidence>
<gene>
    <name evidence="2" type="ORF">FHW37_10277</name>
</gene>
<dbReference type="RefSeq" id="WP_145634027.1">
    <property type="nucleotide sequence ID" value="NZ_VIWP01000002.1"/>
</dbReference>
<dbReference type="CDD" id="cd02440">
    <property type="entry name" value="AdoMet_MTases"/>
    <property type="match status" value="1"/>
</dbReference>
<protein>
    <submittedName>
        <fullName evidence="2">Methyltransferase family protein</fullName>
    </submittedName>
</protein>
<dbReference type="InterPro" id="IPR029063">
    <property type="entry name" value="SAM-dependent_MTases_sf"/>
</dbReference>
<feature type="domain" description="Methyltransferase type 11" evidence="1">
    <location>
        <begin position="65"/>
        <end position="164"/>
    </location>
</feature>
<dbReference type="GO" id="GO:0008757">
    <property type="term" value="F:S-adenosylmethionine-dependent methyltransferase activity"/>
    <property type="evidence" value="ECO:0007669"/>
    <property type="project" value="InterPro"/>
</dbReference>
<dbReference type="Pfam" id="PF08241">
    <property type="entry name" value="Methyltransf_11"/>
    <property type="match status" value="1"/>
</dbReference>
<dbReference type="Gene3D" id="3.40.50.150">
    <property type="entry name" value="Vaccinia Virus protein VP39"/>
    <property type="match status" value="1"/>
</dbReference>
<dbReference type="InterPro" id="IPR013216">
    <property type="entry name" value="Methyltransf_11"/>
</dbReference>
<name>A0A561R1F2_9HYPH</name>
<dbReference type="Proteomes" id="UP000320653">
    <property type="component" value="Unassembled WGS sequence"/>
</dbReference>